<feature type="domain" description="Exonuclease" evidence="4">
    <location>
        <begin position="55"/>
        <end position="221"/>
    </location>
</feature>
<keyword evidence="6" id="KW-1185">Reference proteome</keyword>
<dbReference type="Pfam" id="PF00929">
    <property type="entry name" value="RNase_T"/>
    <property type="match status" value="1"/>
</dbReference>
<evidence type="ECO:0000313" key="6">
    <source>
        <dbReference type="Proteomes" id="UP000321816"/>
    </source>
</evidence>
<dbReference type="InterPro" id="IPR006054">
    <property type="entry name" value="DnaQ"/>
</dbReference>
<keyword evidence="1" id="KW-0540">Nuclease</keyword>
<evidence type="ECO:0000256" key="2">
    <source>
        <dbReference type="ARBA" id="ARBA00022801"/>
    </source>
</evidence>
<dbReference type="GO" id="GO:0005829">
    <property type="term" value="C:cytosol"/>
    <property type="evidence" value="ECO:0007669"/>
    <property type="project" value="TreeGrafter"/>
</dbReference>
<dbReference type="InterPro" id="IPR012337">
    <property type="entry name" value="RNaseH-like_sf"/>
</dbReference>
<dbReference type="InterPro" id="IPR036397">
    <property type="entry name" value="RNaseH_sf"/>
</dbReference>
<dbReference type="OrthoDB" id="9804290at2"/>
<dbReference type="CDD" id="cd06127">
    <property type="entry name" value="DEDDh"/>
    <property type="match status" value="1"/>
</dbReference>
<protein>
    <submittedName>
        <fullName evidence="5">Exonuclease domain-containing protein</fullName>
    </submittedName>
</protein>
<dbReference type="FunFam" id="3.30.420.10:FF:000045">
    <property type="entry name" value="3'-5' exonuclease DinG"/>
    <property type="match status" value="1"/>
</dbReference>
<dbReference type="GO" id="GO:0006260">
    <property type="term" value="P:DNA replication"/>
    <property type="evidence" value="ECO:0007669"/>
    <property type="project" value="InterPro"/>
</dbReference>
<name>A0A5C7FLK8_9BACI</name>
<organism evidence="5 6">
    <name type="scientific">Alkalicoccus halolimnae</name>
    <dbReference type="NCBI Taxonomy" id="1667239"/>
    <lineage>
        <taxon>Bacteria</taxon>
        <taxon>Bacillati</taxon>
        <taxon>Bacillota</taxon>
        <taxon>Bacilli</taxon>
        <taxon>Bacillales</taxon>
        <taxon>Bacillaceae</taxon>
        <taxon>Alkalicoccus</taxon>
    </lineage>
</organism>
<dbReference type="EMBL" id="CP144914">
    <property type="protein sequence ID" value="WWD78517.1"/>
    <property type="molecule type" value="Genomic_DNA"/>
</dbReference>
<evidence type="ECO:0000313" key="5">
    <source>
        <dbReference type="EMBL" id="WWD78517.1"/>
    </source>
</evidence>
<dbReference type="GO" id="GO:0003677">
    <property type="term" value="F:DNA binding"/>
    <property type="evidence" value="ECO:0007669"/>
    <property type="project" value="InterPro"/>
</dbReference>
<dbReference type="PANTHER" id="PTHR30231">
    <property type="entry name" value="DNA POLYMERASE III SUBUNIT EPSILON"/>
    <property type="match status" value="1"/>
</dbReference>
<dbReference type="GO" id="GO:0003887">
    <property type="term" value="F:DNA-directed DNA polymerase activity"/>
    <property type="evidence" value="ECO:0007669"/>
    <property type="project" value="InterPro"/>
</dbReference>
<evidence type="ECO:0000256" key="1">
    <source>
        <dbReference type="ARBA" id="ARBA00022722"/>
    </source>
</evidence>
<dbReference type="NCBIfam" id="NF005836">
    <property type="entry name" value="PRK07740.1"/>
    <property type="match status" value="1"/>
</dbReference>
<dbReference type="RefSeq" id="WP_147802211.1">
    <property type="nucleotide sequence ID" value="NZ_CP144914.1"/>
</dbReference>
<dbReference type="AlphaFoldDB" id="A0A5C7FLK8"/>
<dbReference type="NCBIfam" id="TIGR00573">
    <property type="entry name" value="dnaq"/>
    <property type="match status" value="1"/>
</dbReference>
<sequence>MNVVDKWLRQMGALAGRSAYHPKGSRNAEAVAYARRLQREQKQRDHLEMPFKKLPVVVFDIETTGFSPKKGDTVLSIGAVKQKETGLEEFYSLVYSETEPSETVKELTGITGNMLLEAPPAEEVFTDFLQFIQGHTLVAHHAKHEKAFMEQTLWTLYRMKFDYRLLDTTFLTRIIDPERQLHSLEECCDYFNIPSSGRHHALEDAKMTYRLWNTCTEHVQKQGYHTLKDVYSMLARQQH</sequence>
<dbReference type="Proteomes" id="UP000321816">
    <property type="component" value="Chromosome"/>
</dbReference>
<proteinExistence type="predicted"/>
<dbReference type="GO" id="GO:0008408">
    <property type="term" value="F:3'-5' exonuclease activity"/>
    <property type="evidence" value="ECO:0007669"/>
    <property type="project" value="TreeGrafter"/>
</dbReference>
<dbReference type="SUPFAM" id="SSF53098">
    <property type="entry name" value="Ribonuclease H-like"/>
    <property type="match status" value="1"/>
</dbReference>
<evidence type="ECO:0000256" key="3">
    <source>
        <dbReference type="ARBA" id="ARBA00022839"/>
    </source>
</evidence>
<dbReference type="SMART" id="SM00479">
    <property type="entry name" value="EXOIII"/>
    <property type="match status" value="1"/>
</dbReference>
<dbReference type="InterPro" id="IPR013520">
    <property type="entry name" value="Ribonucl_H"/>
</dbReference>
<reference evidence="5 6" key="1">
    <citation type="submission" date="2024-01" db="EMBL/GenBank/DDBJ databases">
        <title>Complete Genome Sequence of Alkalicoccus halolimnae BZ-SZ-XJ29T, a Moderately Halophilic Bacterium Isolated from a Salt Lake.</title>
        <authorList>
            <person name="Zhao B."/>
        </authorList>
    </citation>
    <scope>NUCLEOTIDE SEQUENCE [LARGE SCALE GENOMIC DNA]</scope>
    <source>
        <strain evidence="5 6">BZ-SZ-XJ29</strain>
    </source>
</reference>
<evidence type="ECO:0000259" key="4">
    <source>
        <dbReference type="SMART" id="SM00479"/>
    </source>
</evidence>
<dbReference type="Gene3D" id="3.30.420.10">
    <property type="entry name" value="Ribonuclease H-like superfamily/Ribonuclease H"/>
    <property type="match status" value="1"/>
</dbReference>
<accession>A0A5C7FLK8</accession>
<dbReference type="KEGG" id="ahal:FTX54_008680"/>
<keyword evidence="2" id="KW-0378">Hydrolase</keyword>
<gene>
    <name evidence="5" type="ORF">FTX54_008680</name>
</gene>
<keyword evidence="3 5" id="KW-0269">Exonuclease</keyword>
<dbReference type="PANTHER" id="PTHR30231:SF4">
    <property type="entry name" value="PROTEIN NEN2"/>
    <property type="match status" value="1"/>
</dbReference>